<dbReference type="Pfam" id="PF10263">
    <property type="entry name" value="SprT-like"/>
    <property type="match status" value="1"/>
</dbReference>
<feature type="region of interest" description="Disordered" evidence="1">
    <location>
        <begin position="1"/>
        <end position="22"/>
    </location>
</feature>
<evidence type="ECO:0000313" key="3">
    <source>
        <dbReference type="EMBL" id="MFC7199544.1"/>
    </source>
</evidence>
<dbReference type="InterPro" id="IPR006640">
    <property type="entry name" value="SprT-like_domain"/>
</dbReference>
<keyword evidence="4" id="KW-1185">Reference proteome</keyword>
<evidence type="ECO:0000313" key="4">
    <source>
        <dbReference type="Proteomes" id="UP001596447"/>
    </source>
</evidence>
<proteinExistence type="predicted"/>
<dbReference type="SMART" id="SM00731">
    <property type="entry name" value="SprT"/>
    <property type="match status" value="1"/>
</dbReference>
<evidence type="ECO:0000259" key="2">
    <source>
        <dbReference type="SMART" id="SM00731"/>
    </source>
</evidence>
<sequence>MTFRLPDTDDDEQFERPGDDLSPNELKGAIREYAETVDIDVPLDEVEIQVSKRLRRAAGKAGKKNGDLFMRFAWKAYQSWGWNDDFEGTIRHELVHIWEYVNFDKGGHGRRFKRKARELDAPRHCPSFANEEARWFLVCEACGKKTPRFKRSKIVENPGPYRSGCCRARIRVEDA</sequence>
<accession>A0ABD5Z330</accession>
<feature type="domain" description="SprT-like" evidence="2">
    <location>
        <begin position="28"/>
        <end position="173"/>
    </location>
</feature>
<dbReference type="EMBL" id="JBHTAR010000011">
    <property type="protein sequence ID" value="MFC7199544.1"/>
    <property type="molecule type" value="Genomic_DNA"/>
</dbReference>
<dbReference type="AlphaFoldDB" id="A0ABD5Z330"/>
<comment type="caution">
    <text evidence="3">The sequence shown here is derived from an EMBL/GenBank/DDBJ whole genome shotgun (WGS) entry which is preliminary data.</text>
</comment>
<dbReference type="GO" id="GO:0006950">
    <property type="term" value="P:response to stress"/>
    <property type="evidence" value="ECO:0007669"/>
    <property type="project" value="UniProtKB-ARBA"/>
</dbReference>
<dbReference type="RefSeq" id="WP_279529473.1">
    <property type="nucleotide sequence ID" value="NZ_CP122312.1"/>
</dbReference>
<gene>
    <name evidence="3" type="ORF">ACFQJ9_08985</name>
</gene>
<organism evidence="3 4">
    <name type="scientific">Halospeciosus flavus</name>
    <dbReference type="NCBI Taxonomy" id="3032283"/>
    <lineage>
        <taxon>Archaea</taxon>
        <taxon>Methanobacteriati</taxon>
        <taxon>Methanobacteriota</taxon>
        <taxon>Stenosarchaea group</taxon>
        <taxon>Halobacteria</taxon>
        <taxon>Halobacteriales</taxon>
        <taxon>Halobacteriaceae</taxon>
        <taxon>Halospeciosus</taxon>
    </lineage>
</organism>
<name>A0ABD5Z330_9EURY</name>
<evidence type="ECO:0000256" key="1">
    <source>
        <dbReference type="SAM" id="MobiDB-lite"/>
    </source>
</evidence>
<dbReference type="Proteomes" id="UP001596447">
    <property type="component" value="Unassembled WGS sequence"/>
</dbReference>
<protein>
    <submittedName>
        <fullName evidence="3">SprT-like domain-containing protein</fullName>
    </submittedName>
</protein>
<reference evidence="3 4" key="1">
    <citation type="journal article" date="2019" name="Int. J. Syst. Evol. Microbiol.">
        <title>The Global Catalogue of Microorganisms (GCM) 10K type strain sequencing project: providing services to taxonomists for standard genome sequencing and annotation.</title>
        <authorList>
            <consortium name="The Broad Institute Genomics Platform"/>
            <consortium name="The Broad Institute Genome Sequencing Center for Infectious Disease"/>
            <person name="Wu L."/>
            <person name="Ma J."/>
        </authorList>
    </citation>
    <scope>NUCLEOTIDE SEQUENCE [LARGE SCALE GENOMIC DNA]</scope>
    <source>
        <strain evidence="3 4">XZGYJ-43</strain>
    </source>
</reference>